<organism evidence="2 3">
    <name type="scientific">Sulfuriferula multivorans</name>
    <dbReference type="NCBI Taxonomy" id="1559896"/>
    <lineage>
        <taxon>Bacteria</taxon>
        <taxon>Pseudomonadati</taxon>
        <taxon>Pseudomonadota</taxon>
        <taxon>Betaproteobacteria</taxon>
        <taxon>Nitrosomonadales</taxon>
        <taxon>Sulfuricellaceae</taxon>
        <taxon>Sulfuriferula</taxon>
    </lineage>
</organism>
<feature type="domain" description="Glycosyl transferase family 1" evidence="1">
    <location>
        <begin position="3"/>
        <end position="51"/>
    </location>
</feature>
<evidence type="ECO:0000313" key="3">
    <source>
        <dbReference type="Proteomes" id="UP000286806"/>
    </source>
</evidence>
<reference evidence="2 3" key="1">
    <citation type="journal article" date="2019" name="Front. Microbiol.">
        <title>Genomes of Neutrophilic Sulfur-Oxidizing Chemolithoautotrophs Representing 9 Proteobacterial Species From 8 Genera.</title>
        <authorList>
            <person name="Watanabe T."/>
            <person name="Kojima H."/>
            <person name="Umezawa K."/>
            <person name="Hori C."/>
            <person name="Takasuka T.E."/>
            <person name="Kato Y."/>
            <person name="Fukui M."/>
        </authorList>
    </citation>
    <scope>NUCLEOTIDE SEQUENCE [LARGE SCALE GENOMIC DNA]</scope>
    <source>
        <strain evidence="2 3">TTN</strain>
    </source>
</reference>
<keyword evidence="3" id="KW-1185">Reference proteome</keyword>
<evidence type="ECO:0000259" key="1">
    <source>
        <dbReference type="Pfam" id="PF00534"/>
    </source>
</evidence>
<dbReference type="Proteomes" id="UP000286806">
    <property type="component" value="Unassembled WGS sequence"/>
</dbReference>
<dbReference type="SUPFAM" id="SSF53756">
    <property type="entry name" value="UDP-Glycosyltransferase/glycogen phosphorylase"/>
    <property type="match status" value="1"/>
</dbReference>
<dbReference type="OrthoDB" id="8523124at2"/>
<gene>
    <name evidence="2" type="ORF">SFMTTN_2581</name>
</gene>
<dbReference type="InterPro" id="IPR001296">
    <property type="entry name" value="Glyco_trans_1"/>
</dbReference>
<dbReference type="GO" id="GO:0016757">
    <property type="term" value="F:glycosyltransferase activity"/>
    <property type="evidence" value="ECO:0007669"/>
    <property type="project" value="InterPro"/>
</dbReference>
<name>A0A401JGK4_9PROT</name>
<dbReference type="RefSeq" id="WP_124705539.1">
    <property type="nucleotide sequence ID" value="NZ_BGOW01000027.1"/>
</dbReference>
<dbReference type="Gene3D" id="3.40.50.2000">
    <property type="entry name" value="Glycogen Phosphorylase B"/>
    <property type="match status" value="1"/>
</dbReference>
<comment type="caution">
    <text evidence="2">The sequence shown here is derived from an EMBL/GenBank/DDBJ whole genome shotgun (WGS) entry which is preliminary data.</text>
</comment>
<keyword evidence="2" id="KW-0808">Transferase</keyword>
<sequence>MREVFAVSDIVLSLSSKPESFGRTVLEALRLGTPVVGYNHGGVGEILAAAYPAGLFELGGYGYAG</sequence>
<dbReference type="Pfam" id="PF00534">
    <property type="entry name" value="Glycos_transf_1"/>
    <property type="match status" value="1"/>
</dbReference>
<protein>
    <submittedName>
        <fullName evidence="2">Glycosyltransferase</fullName>
    </submittedName>
</protein>
<evidence type="ECO:0000313" key="2">
    <source>
        <dbReference type="EMBL" id="GBL46756.1"/>
    </source>
</evidence>
<dbReference type="AlphaFoldDB" id="A0A401JGK4"/>
<dbReference type="EMBL" id="BGOW01000027">
    <property type="protein sequence ID" value="GBL46756.1"/>
    <property type="molecule type" value="Genomic_DNA"/>
</dbReference>
<proteinExistence type="predicted"/>
<accession>A0A401JGK4</accession>